<dbReference type="PANTHER" id="PTHR21310:SF37">
    <property type="entry name" value="AMINOGLYCOSIDE PHOSPHOTRANSFERASE DOMAIN-CONTAINING PROTEIN"/>
    <property type="match status" value="1"/>
</dbReference>
<dbReference type="InterPro" id="IPR051678">
    <property type="entry name" value="AGP_Transferase"/>
</dbReference>
<evidence type="ECO:0000313" key="3">
    <source>
        <dbReference type="Proteomes" id="UP001305647"/>
    </source>
</evidence>
<evidence type="ECO:0000259" key="1">
    <source>
        <dbReference type="Pfam" id="PF01636"/>
    </source>
</evidence>
<evidence type="ECO:0000313" key="2">
    <source>
        <dbReference type="EMBL" id="KAK4105856.1"/>
    </source>
</evidence>
<dbReference type="SUPFAM" id="SSF56112">
    <property type="entry name" value="Protein kinase-like (PK-like)"/>
    <property type="match status" value="1"/>
</dbReference>
<dbReference type="PANTHER" id="PTHR21310">
    <property type="entry name" value="AMINOGLYCOSIDE PHOSPHOTRANSFERASE-RELATED-RELATED"/>
    <property type="match status" value="1"/>
</dbReference>
<sequence length="374" mass="42163">MDTTVPDGETSGFHVLHGYTLGSTQLMFESQLDLPICGRTPRSSFQQASSLRSEASRLPTRNQHLNFRFRVWEMMTEKKGLSIRCEIDADRIEEERDRWVAGLDENEVCRLASSHRSGDKCSIFQPRKYGSFNVCFFVKFDSPFERWVVRIPTPATLFEAMLDEETEIEVATMRYVSAKTTIPIPKVHTYALSPTGLNGMPYIIMDYVNGHNLKDLNFGPGEIFGALQCAGAPQTPVGKHLYRQLADVYVQLRQLESPRVGALGPPSHGASVLTCDPEEISVCHRPLSMDMAMQEVDSLEPGLIFPPKSTLSTAKDYVNGLLMLADNNLEKETEQGIDERKPESILYAAHHFRRFVENEWLDPSANQGPFDLTR</sequence>
<dbReference type="Proteomes" id="UP001305647">
    <property type="component" value="Unassembled WGS sequence"/>
</dbReference>
<proteinExistence type="predicted"/>
<comment type="caution">
    <text evidence="2">The sequence shown here is derived from an EMBL/GenBank/DDBJ whole genome shotgun (WGS) entry which is preliminary data.</text>
</comment>
<reference evidence="2" key="2">
    <citation type="submission" date="2023-05" db="EMBL/GenBank/DDBJ databases">
        <authorList>
            <consortium name="Lawrence Berkeley National Laboratory"/>
            <person name="Steindorff A."/>
            <person name="Hensen N."/>
            <person name="Bonometti L."/>
            <person name="Westerberg I."/>
            <person name="Brannstrom I.O."/>
            <person name="Guillou S."/>
            <person name="Cros-Aarteil S."/>
            <person name="Calhoun S."/>
            <person name="Haridas S."/>
            <person name="Kuo A."/>
            <person name="Mondo S."/>
            <person name="Pangilinan J."/>
            <person name="Riley R."/>
            <person name="Labutti K."/>
            <person name="Andreopoulos B."/>
            <person name="Lipzen A."/>
            <person name="Chen C."/>
            <person name="Yanf M."/>
            <person name="Daum C."/>
            <person name="Ng V."/>
            <person name="Clum A."/>
            <person name="Ohm R."/>
            <person name="Martin F."/>
            <person name="Silar P."/>
            <person name="Natvig D."/>
            <person name="Lalanne C."/>
            <person name="Gautier V."/>
            <person name="Ament-Velasquez S.L."/>
            <person name="Kruys A."/>
            <person name="Hutchinson M.I."/>
            <person name="Powell A.J."/>
            <person name="Barry K."/>
            <person name="Miller A.N."/>
            <person name="Grigoriev I.V."/>
            <person name="Debuchy R."/>
            <person name="Gladieux P."/>
            <person name="Thoren M.H."/>
            <person name="Johannesson H."/>
        </authorList>
    </citation>
    <scope>NUCLEOTIDE SEQUENCE</scope>
    <source>
        <strain evidence="2">CBS 757.83</strain>
    </source>
</reference>
<dbReference type="AlphaFoldDB" id="A0AAN6QEA5"/>
<dbReference type="EMBL" id="MU863625">
    <property type="protein sequence ID" value="KAK4105856.1"/>
    <property type="molecule type" value="Genomic_DNA"/>
</dbReference>
<keyword evidence="3" id="KW-1185">Reference proteome</keyword>
<protein>
    <recommendedName>
        <fullName evidence="1">Aminoglycoside phosphotransferase domain-containing protein</fullName>
    </recommendedName>
</protein>
<feature type="domain" description="Aminoglycoside phosphotransferase" evidence="1">
    <location>
        <begin position="141"/>
        <end position="281"/>
    </location>
</feature>
<dbReference type="InterPro" id="IPR011009">
    <property type="entry name" value="Kinase-like_dom_sf"/>
</dbReference>
<dbReference type="Pfam" id="PF01636">
    <property type="entry name" value="APH"/>
    <property type="match status" value="1"/>
</dbReference>
<reference evidence="2" key="1">
    <citation type="journal article" date="2023" name="Mol. Phylogenet. Evol.">
        <title>Genome-scale phylogeny and comparative genomics of the fungal order Sordariales.</title>
        <authorList>
            <person name="Hensen N."/>
            <person name="Bonometti L."/>
            <person name="Westerberg I."/>
            <person name="Brannstrom I.O."/>
            <person name="Guillou S."/>
            <person name="Cros-Aarteil S."/>
            <person name="Calhoun S."/>
            <person name="Haridas S."/>
            <person name="Kuo A."/>
            <person name="Mondo S."/>
            <person name="Pangilinan J."/>
            <person name="Riley R."/>
            <person name="LaButti K."/>
            <person name="Andreopoulos B."/>
            <person name="Lipzen A."/>
            <person name="Chen C."/>
            <person name="Yan M."/>
            <person name="Daum C."/>
            <person name="Ng V."/>
            <person name="Clum A."/>
            <person name="Steindorff A."/>
            <person name="Ohm R.A."/>
            <person name="Martin F."/>
            <person name="Silar P."/>
            <person name="Natvig D.O."/>
            <person name="Lalanne C."/>
            <person name="Gautier V."/>
            <person name="Ament-Velasquez S.L."/>
            <person name="Kruys A."/>
            <person name="Hutchinson M.I."/>
            <person name="Powell A.J."/>
            <person name="Barry K."/>
            <person name="Miller A.N."/>
            <person name="Grigoriev I.V."/>
            <person name="Debuchy R."/>
            <person name="Gladieux P."/>
            <person name="Hiltunen Thoren M."/>
            <person name="Johannesson H."/>
        </authorList>
    </citation>
    <scope>NUCLEOTIDE SEQUENCE</scope>
    <source>
        <strain evidence="2">CBS 757.83</strain>
    </source>
</reference>
<dbReference type="InterPro" id="IPR002575">
    <property type="entry name" value="Aminoglycoside_PTrfase"/>
</dbReference>
<gene>
    <name evidence="2" type="ORF">N658DRAFT_483263</name>
</gene>
<dbReference type="Gene3D" id="3.30.200.20">
    <property type="entry name" value="Phosphorylase Kinase, domain 1"/>
    <property type="match status" value="1"/>
</dbReference>
<accession>A0AAN6QEA5</accession>
<name>A0AAN6QEA5_9PEZI</name>
<organism evidence="2 3">
    <name type="scientific">Parathielavia hyrcaniae</name>
    <dbReference type="NCBI Taxonomy" id="113614"/>
    <lineage>
        <taxon>Eukaryota</taxon>
        <taxon>Fungi</taxon>
        <taxon>Dikarya</taxon>
        <taxon>Ascomycota</taxon>
        <taxon>Pezizomycotina</taxon>
        <taxon>Sordariomycetes</taxon>
        <taxon>Sordariomycetidae</taxon>
        <taxon>Sordariales</taxon>
        <taxon>Chaetomiaceae</taxon>
        <taxon>Parathielavia</taxon>
    </lineage>
</organism>